<evidence type="ECO:0000256" key="1">
    <source>
        <dbReference type="ARBA" id="ARBA00010201"/>
    </source>
</evidence>
<dbReference type="AlphaFoldDB" id="A0AA51X673"/>
<dbReference type="Gene3D" id="3.90.960.10">
    <property type="entry name" value="YbaK/aminoacyl-tRNA synthetase-associated domain"/>
    <property type="match status" value="1"/>
</dbReference>
<keyword evidence="4" id="KW-1185">Reference proteome</keyword>
<feature type="domain" description="YbaK/aminoacyl-tRNA synthetase-associated" evidence="2">
    <location>
        <begin position="21"/>
        <end position="142"/>
    </location>
</feature>
<gene>
    <name evidence="3" type="ORF">Q9312_17395</name>
</gene>
<dbReference type="PANTHER" id="PTHR31423">
    <property type="entry name" value="YBAK DOMAIN-CONTAINING PROTEIN"/>
    <property type="match status" value="1"/>
</dbReference>
<dbReference type="SUPFAM" id="SSF55826">
    <property type="entry name" value="YbaK/ProRS associated domain"/>
    <property type="match status" value="1"/>
</dbReference>
<dbReference type="EMBL" id="CP133548">
    <property type="protein sequence ID" value="WMS86992.1"/>
    <property type="molecule type" value="Genomic_DNA"/>
</dbReference>
<evidence type="ECO:0000313" key="4">
    <source>
        <dbReference type="Proteomes" id="UP001239782"/>
    </source>
</evidence>
<dbReference type="InterPro" id="IPR036754">
    <property type="entry name" value="YbaK/aa-tRNA-synt-asso_dom_sf"/>
</dbReference>
<evidence type="ECO:0000259" key="2">
    <source>
        <dbReference type="Pfam" id="PF04073"/>
    </source>
</evidence>
<dbReference type="PANTHER" id="PTHR31423:SF3">
    <property type="entry name" value="PROLYL-TRNA SYNTHETASE ASSOCIATED DOMAIN-CONTAINING PROTEIN 1-RELATED"/>
    <property type="match status" value="1"/>
</dbReference>
<organism evidence="3 4">
    <name type="scientific">Pleionea litopenaei</name>
    <dbReference type="NCBI Taxonomy" id="3070815"/>
    <lineage>
        <taxon>Bacteria</taxon>
        <taxon>Pseudomonadati</taxon>
        <taxon>Pseudomonadota</taxon>
        <taxon>Gammaproteobacteria</taxon>
        <taxon>Oceanospirillales</taxon>
        <taxon>Pleioneaceae</taxon>
        <taxon>Pleionea</taxon>
    </lineage>
</organism>
<proteinExistence type="inferred from homology"/>
<name>A0AA51X673_9GAMM</name>
<accession>A0AA51X673</accession>
<dbReference type="InterPro" id="IPR040285">
    <property type="entry name" value="ProX/PRXD1"/>
</dbReference>
<dbReference type="RefSeq" id="WP_309202128.1">
    <property type="nucleotide sequence ID" value="NZ_CP133548.1"/>
</dbReference>
<dbReference type="Proteomes" id="UP001239782">
    <property type="component" value="Chromosome"/>
</dbReference>
<protein>
    <submittedName>
        <fullName evidence="3">YbaK/EbsC family protein</fullName>
    </submittedName>
</protein>
<dbReference type="Pfam" id="PF04073">
    <property type="entry name" value="tRNA_edit"/>
    <property type="match status" value="1"/>
</dbReference>
<comment type="similarity">
    <text evidence="1">Belongs to the PRORSD1 family.</text>
</comment>
<dbReference type="GO" id="GO:0002161">
    <property type="term" value="F:aminoacyl-tRNA deacylase activity"/>
    <property type="evidence" value="ECO:0007669"/>
    <property type="project" value="InterPro"/>
</dbReference>
<reference evidence="3 4" key="1">
    <citation type="submission" date="2023-08" db="EMBL/GenBank/DDBJ databases">
        <title>Pleionea litopenaei sp. nov., isolated from stomach of juvenile Litopenaeus vannamei.</title>
        <authorList>
            <person name="Rho A.M."/>
            <person name="Hwang C.Y."/>
        </authorList>
    </citation>
    <scope>NUCLEOTIDE SEQUENCE [LARGE SCALE GENOMIC DNA]</scope>
    <source>
        <strain evidence="3 4">HL-JVS1</strain>
    </source>
</reference>
<dbReference type="KEGG" id="plei:Q9312_17395"/>
<sequence>MKSAIADFLAQHAIDYKVYRHAPLNDCSEAERLGIRRSGRQLKNLFLTDNYRRRHFLLLTCPSQQVDLKQLSKQLQVSRLGFASARRLKQYLGVEPGHVSFLSLLWPEAAQVELLIDAEIWQSELLQAHPADNKETWVLSRKSVEKIFALTHHTPQIISVPEC</sequence>
<evidence type="ECO:0000313" key="3">
    <source>
        <dbReference type="EMBL" id="WMS86992.1"/>
    </source>
</evidence>
<dbReference type="InterPro" id="IPR007214">
    <property type="entry name" value="YbaK/aa-tRNA-synth-assoc-dom"/>
</dbReference>